<evidence type="ECO:0000256" key="3">
    <source>
        <dbReference type="ARBA" id="ARBA00023163"/>
    </source>
</evidence>
<evidence type="ECO:0000259" key="5">
    <source>
        <dbReference type="PROSITE" id="PS50110"/>
    </source>
</evidence>
<keyword evidence="2" id="KW-0805">Transcription regulation</keyword>
<proteinExistence type="predicted"/>
<keyword evidence="3" id="KW-0804">Transcription</keyword>
<dbReference type="AlphaFoldDB" id="A0A9W6GRV3"/>
<feature type="modified residue" description="4-aspartylphosphate" evidence="4">
    <location>
        <position position="60"/>
    </location>
</feature>
<dbReference type="PANTHER" id="PTHR44591:SF3">
    <property type="entry name" value="RESPONSE REGULATORY DOMAIN-CONTAINING PROTEIN"/>
    <property type="match status" value="1"/>
</dbReference>
<dbReference type="SMART" id="SM00448">
    <property type="entry name" value="REC"/>
    <property type="match status" value="1"/>
</dbReference>
<dbReference type="InterPro" id="IPR050595">
    <property type="entry name" value="Bact_response_regulator"/>
</dbReference>
<name>A0A9W6GRV3_9HYPH</name>
<comment type="caution">
    <text evidence="6">The sequence shown here is derived from an EMBL/GenBank/DDBJ whole genome shotgun (WGS) entry which is preliminary data.</text>
</comment>
<evidence type="ECO:0000256" key="2">
    <source>
        <dbReference type="ARBA" id="ARBA00023015"/>
    </source>
</evidence>
<evidence type="ECO:0000256" key="4">
    <source>
        <dbReference type="PROSITE-ProRule" id="PRU00169"/>
    </source>
</evidence>
<organism evidence="6 7">
    <name type="scientific">Methylocystis echinoides</name>
    <dbReference type="NCBI Taxonomy" id="29468"/>
    <lineage>
        <taxon>Bacteria</taxon>
        <taxon>Pseudomonadati</taxon>
        <taxon>Pseudomonadota</taxon>
        <taxon>Alphaproteobacteria</taxon>
        <taxon>Hyphomicrobiales</taxon>
        <taxon>Methylocystaceae</taxon>
        <taxon>Methylocystis</taxon>
    </lineage>
</organism>
<gene>
    <name evidence="6" type="ORF">LMG27198_08950</name>
</gene>
<accession>A0A9W6GRV3</accession>
<feature type="domain" description="Response regulatory" evidence="5">
    <location>
        <begin position="11"/>
        <end position="127"/>
    </location>
</feature>
<dbReference type="Pfam" id="PF00072">
    <property type="entry name" value="Response_reg"/>
    <property type="match status" value="1"/>
</dbReference>
<reference evidence="6" key="1">
    <citation type="journal article" date="2023" name="Int. J. Syst. Evol. Microbiol.">
        <title>Methylocystis iwaonis sp. nov., a type II methane-oxidizing bacterium from surface soil of a rice paddy field in Japan, and emended description of the genus Methylocystis (ex Whittenbury et al. 1970) Bowman et al. 1993.</title>
        <authorList>
            <person name="Kaise H."/>
            <person name="Sawadogo J.B."/>
            <person name="Alam M.S."/>
            <person name="Ueno C."/>
            <person name="Dianou D."/>
            <person name="Shinjo R."/>
            <person name="Asakawa S."/>
        </authorList>
    </citation>
    <scope>NUCLEOTIDE SEQUENCE</scope>
    <source>
        <strain evidence="6">LMG27198</strain>
    </source>
</reference>
<evidence type="ECO:0000256" key="1">
    <source>
        <dbReference type="ARBA" id="ARBA00022553"/>
    </source>
</evidence>
<evidence type="ECO:0000313" key="6">
    <source>
        <dbReference type="EMBL" id="GLI91903.1"/>
    </source>
</evidence>
<dbReference type="InterPro" id="IPR011006">
    <property type="entry name" value="CheY-like_superfamily"/>
</dbReference>
<dbReference type="PANTHER" id="PTHR44591">
    <property type="entry name" value="STRESS RESPONSE REGULATOR PROTEIN 1"/>
    <property type="match status" value="1"/>
</dbReference>
<dbReference type="InterPro" id="IPR001789">
    <property type="entry name" value="Sig_transdc_resp-reg_receiver"/>
</dbReference>
<keyword evidence="1 4" id="KW-0597">Phosphoprotein</keyword>
<protein>
    <recommendedName>
        <fullName evidence="5">Response regulatory domain-containing protein</fullName>
    </recommendedName>
</protein>
<dbReference type="PROSITE" id="PS50110">
    <property type="entry name" value="RESPONSE_REGULATORY"/>
    <property type="match status" value="1"/>
</dbReference>
<dbReference type="EMBL" id="BSEC01000001">
    <property type="protein sequence ID" value="GLI91903.1"/>
    <property type="molecule type" value="Genomic_DNA"/>
</dbReference>
<dbReference type="GO" id="GO:0000160">
    <property type="term" value="P:phosphorelay signal transduction system"/>
    <property type="evidence" value="ECO:0007669"/>
    <property type="project" value="InterPro"/>
</dbReference>
<dbReference type="Proteomes" id="UP001144323">
    <property type="component" value="Unassembled WGS sequence"/>
</dbReference>
<sequence length="127" mass="13760">MTMTEQSGALRVLVIDDDHDVADSLVMLLETFGADVRVAYSGDAGLETVAAFRPKLVFLDIGMPRMDGYETARRLRALPQGRALTLVALTGWGQEQISARAREAGFDRQLTKPAGLADLEQLLGAVQ</sequence>
<dbReference type="SUPFAM" id="SSF52172">
    <property type="entry name" value="CheY-like"/>
    <property type="match status" value="1"/>
</dbReference>
<dbReference type="Gene3D" id="3.40.50.2300">
    <property type="match status" value="1"/>
</dbReference>
<dbReference type="CDD" id="cd17580">
    <property type="entry name" value="REC_2_DhkD-like"/>
    <property type="match status" value="1"/>
</dbReference>
<keyword evidence="7" id="KW-1185">Reference proteome</keyword>
<evidence type="ECO:0000313" key="7">
    <source>
        <dbReference type="Proteomes" id="UP001144323"/>
    </source>
</evidence>